<sequence length="74" mass="8193">MTSANSSRLSPACSRNAWTIAPNVRKLSDDSTIGHLPRTRPPNRTVQRPSSRHVTGTVQRVTTYARAAYAARSW</sequence>
<evidence type="ECO:0000313" key="3">
    <source>
        <dbReference type="Proteomes" id="UP001321542"/>
    </source>
</evidence>
<dbReference type="Proteomes" id="UP001321542">
    <property type="component" value="Chromosome"/>
</dbReference>
<reference evidence="2 3" key="1">
    <citation type="journal article" date="2010" name="ChemBioChem">
        <title>Cloning and characterization of the biosynthetic gene cluster of 16-membered macrolide antibiotic FD-891: involvement of a dual functional cytochrome P450 monooxygenase catalyzing epoxidation and hydroxylation.</title>
        <authorList>
            <person name="Kudo F."/>
            <person name="Motegi A."/>
            <person name="Mizoue K."/>
            <person name="Eguchi T."/>
        </authorList>
    </citation>
    <scope>NUCLEOTIDE SEQUENCE [LARGE SCALE GENOMIC DNA]</scope>
    <source>
        <strain evidence="2 3">A-8890</strain>
    </source>
</reference>
<dbReference type="EMBL" id="AP018448">
    <property type="protein sequence ID" value="BBC36176.1"/>
    <property type="molecule type" value="Genomic_DNA"/>
</dbReference>
<keyword evidence="3" id="KW-1185">Reference proteome</keyword>
<evidence type="ECO:0000256" key="1">
    <source>
        <dbReference type="SAM" id="MobiDB-lite"/>
    </source>
</evidence>
<accession>A0ABN5VRR4</accession>
<protein>
    <submittedName>
        <fullName evidence="2">Uncharacterized protein</fullName>
    </submittedName>
</protein>
<feature type="region of interest" description="Disordered" evidence="1">
    <location>
        <begin position="29"/>
        <end position="56"/>
    </location>
</feature>
<name>A0ABN5VRR4_9ACTN</name>
<organism evidence="2 3">
    <name type="scientific">Streptomyces graminofaciens</name>
    <dbReference type="NCBI Taxonomy" id="68212"/>
    <lineage>
        <taxon>Bacteria</taxon>
        <taxon>Bacillati</taxon>
        <taxon>Actinomycetota</taxon>
        <taxon>Actinomycetes</taxon>
        <taxon>Kitasatosporales</taxon>
        <taxon>Streptomycetaceae</taxon>
        <taxon>Streptomyces</taxon>
    </lineage>
</organism>
<feature type="compositionally biased region" description="Polar residues" evidence="1">
    <location>
        <begin position="42"/>
        <end position="56"/>
    </location>
</feature>
<evidence type="ECO:0000313" key="2">
    <source>
        <dbReference type="EMBL" id="BBC36176.1"/>
    </source>
</evidence>
<reference evidence="2 3" key="2">
    <citation type="journal article" date="2023" name="ChemBioChem">
        <title>Acyltransferase Domain Exchange between Two Independent Type I Polyketide Synthases in the Same Producer Strain of Macrolide Antibiotics.</title>
        <authorList>
            <person name="Kudo F."/>
            <person name="Kishikawa K."/>
            <person name="Tsuboi K."/>
            <person name="Kido T."/>
            <person name="Usui T."/>
            <person name="Hashimoto J."/>
            <person name="Shin-Ya K."/>
            <person name="Miyanaga A."/>
            <person name="Eguchi T."/>
        </authorList>
    </citation>
    <scope>NUCLEOTIDE SEQUENCE [LARGE SCALE GENOMIC DNA]</scope>
    <source>
        <strain evidence="2 3">A-8890</strain>
    </source>
</reference>
<gene>
    <name evidence="2" type="ORF">SGFS_074700</name>
</gene>
<proteinExistence type="predicted"/>